<dbReference type="InterPro" id="IPR002048">
    <property type="entry name" value="EF_hand_dom"/>
</dbReference>
<dbReference type="PANTHER" id="PTHR11216:SF170">
    <property type="entry name" value="DYNAMIN ASSOCIATED PROTEIN 160, ISOFORM D"/>
    <property type="match status" value="1"/>
</dbReference>
<dbReference type="GO" id="GO:0006897">
    <property type="term" value="P:endocytosis"/>
    <property type="evidence" value="ECO:0007669"/>
    <property type="project" value="TreeGrafter"/>
</dbReference>
<feature type="coiled-coil region" evidence="1">
    <location>
        <begin position="876"/>
        <end position="1001"/>
    </location>
</feature>
<feature type="compositionally biased region" description="Pro residues" evidence="2">
    <location>
        <begin position="417"/>
        <end position="433"/>
    </location>
</feature>
<dbReference type="GO" id="GO:0005737">
    <property type="term" value="C:cytoplasm"/>
    <property type="evidence" value="ECO:0007669"/>
    <property type="project" value="TreeGrafter"/>
</dbReference>
<evidence type="ECO:0000259" key="4">
    <source>
        <dbReference type="PROSITE" id="PS50222"/>
    </source>
</evidence>
<keyword evidence="6" id="KW-1185">Reference proteome</keyword>
<feature type="compositionally biased region" description="Low complexity" evidence="2">
    <location>
        <begin position="380"/>
        <end position="393"/>
    </location>
</feature>
<dbReference type="PROSITE" id="PS50031">
    <property type="entry name" value="EH"/>
    <property type="match status" value="2"/>
</dbReference>
<feature type="region of interest" description="Disordered" evidence="2">
    <location>
        <begin position="1013"/>
        <end position="1058"/>
    </location>
</feature>
<name>A0A9P5MUY8_9AGAM</name>
<dbReference type="CDD" id="cd00052">
    <property type="entry name" value="EH"/>
    <property type="match status" value="2"/>
</dbReference>
<dbReference type="GO" id="GO:0005509">
    <property type="term" value="F:calcium ion binding"/>
    <property type="evidence" value="ECO:0007669"/>
    <property type="project" value="InterPro"/>
</dbReference>
<feature type="compositionally biased region" description="Low complexity" evidence="2">
    <location>
        <begin position="1280"/>
        <end position="1300"/>
    </location>
</feature>
<organism evidence="5 6">
    <name type="scientific">Russula ochroleuca</name>
    <dbReference type="NCBI Taxonomy" id="152965"/>
    <lineage>
        <taxon>Eukaryota</taxon>
        <taxon>Fungi</taxon>
        <taxon>Dikarya</taxon>
        <taxon>Basidiomycota</taxon>
        <taxon>Agaricomycotina</taxon>
        <taxon>Agaricomycetes</taxon>
        <taxon>Russulales</taxon>
        <taxon>Russulaceae</taxon>
        <taxon>Russula</taxon>
    </lineage>
</organism>
<evidence type="ECO:0000256" key="1">
    <source>
        <dbReference type="SAM" id="Coils"/>
    </source>
</evidence>
<feature type="compositionally biased region" description="Low complexity" evidence="2">
    <location>
        <begin position="1406"/>
        <end position="1427"/>
    </location>
</feature>
<evidence type="ECO:0000313" key="5">
    <source>
        <dbReference type="EMBL" id="KAF8479252.1"/>
    </source>
</evidence>
<keyword evidence="1" id="KW-0175">Coiled coil</keyword>
<proteinExistence type="predicted"/>
<feature type="compositionally biased region" description="Polar residues" evidence="2">
    <location>
        <begin position="1355"/>
        <end position="1382"/>
    </location>
</feature>
<evidence type="ECO:0000313" key="6">
    <source>
        <dbReference type="Proteomes" id="UP000759537"/>
    </source>
</evidence>
<feature type="compositionally biased region" description="Polar residues" evidence="2">
    <location>
        <begin position="1072"/>
        <end position="1085"/>
    </location>
</feature>
<dbReference type="PROSITE" id="PS50222">
    <property type="entry name" value="EF_HAND_2"/>
    <property type="match status" value="1"/>
</dbReference>
<dbReference type="OrthoDB" id="524326at2759"/>
<feature type="domain" description="EF-hand" evidence="4">
    <location>
        <begin position="702"/>
        <end position="737"/>
    </location>
</feature>
<gene>
    <name evidence="5" type="ORF">DFH94DRAFT_799729</name>
</gene>
<feature type="compositionally biased region" description="Polar residues" evidence="2">
    <location>
        <begin position="394"/>
        <end position="413"/>
    </location>
</feature>
<reference evidence="5" key="2">
    <citation type="journal article" date="2020" name="Nat. Commun.">
        <title>Large-scale genome sequencing of mycorrhizal fungi provides insights into the early evolution of symbiotic traits.</title>
        <authorList>
            <person name="Miyauchi S."/>
            <person name="Kiss E."/>
            <person name="Kuo A."/>
            <person name="Drula E."/>
            <person name="Kohler A."/>
            <person name="Sanchez-Garcia M."/>
            <person name="Morin E."/>
            <person name="Andreopoulos B."/>
            <person name="Barry K.W."/>
            <person name="Bonito G."/>
            <person name="Buee M."/>
            <person name="Carver A."/>
            <person name="Chen C."/>
            <person name="Cichocki N."/>
            <person name="Clum A."/>
            <person name="Culley D."/>
            <person name="Crous P.W."/>
            <person name="Fauchery L."/>
            <person name="Girlanda M."/>
            <person name="Hayes R.D."/>
            <person name="Keri Z."/>
            <person name="LaButti K."/>
            <person name="Lipzen A."/>
            <person name="Lombard V."/>
            <person name="Magnuson J."/>
            <person name="Maillard F."/>
            <person name="Murat C."/>
            <person name="Nolan M."/>
            <person name="Ohm R.A."/>
            <person name="Pangilinan J."/>
            <person name="Pereira M.F."/>
            <person name="Perotto S."/>
            <person name="Peter M."/>
            <person name="Pfister S."/>
            <person name="Riley R."/>
            <person name="Sitrit Y."/>
            <person name="Stielow J.B."/>
            <person name="Szollosi G."/>
            <person name="Zifcakova L."/>
            <person name="Stursova M."/>
            <person name="Spatafora J.W."/>
            <person name="Tedersoo L."/>
            <person name="Vaario L.M."/>
            <person name="Yamada A."/>
            <person name="Yan M."/>
            <person name="Wang P."/>
            <person name="Xu J."/>
            <person name="Bruns T."/>
            <person name="Baldrian P."/>
            <person name="Vilgalys R."/>
            <person name="Dunand C."/>
            <person name="Henrissat B."/>
            <person name="Grigoriev I.V."/>
            <person name="Hibbett D."/>
            <person name="Nagy L.G."/>
            <person name="Martin F.M."/>
        </authorList>
    </citation>
    <scope>NUCLEOTIDE SEQUENCE</scope>
    <source>
        <strain evidence="5">Prilba</strain>
    </source>
</reference>
<reference evidence="5" key="1">
    <citation type="submission" date="2019-10" db="EMBL/GenBank/DDBJ databases">
        <authorList>
            <consortium name="DOE Joint Genome Institute"/>
            <person name="Kuo A."/>
            <person name="Miyauchi S."/>
            <person name="Kiss E."/>
            <person name="Drula E."/>
            <person name="Kohler A."/>
            <person name="Sanchez-Garcia M."/>
            <person name="Andreopoulos B."/>
            <person name="Barry K.W."/>
            <person name="Bonito G."/>
            <person name="Buee M."/>
            <person name="Carver A."/>
            <person name="Chen C."/>
            <person name="Cichocki N."/>
            <person name="Clum A."/>
            <person name="Culley D."/>
            <person name="Crous P.W."/>
            <person name="Fauchery L."/>
            <person name="Girlanda M."/>
            <person name="Hayes R."/>
            <person name="Keri Z."/>
            <person name="LaButti K."/>
            <person name="Lipzen A."/>
            <person name="Lombard V."/>
            <person name="Magnuson J."/>
            <person name="Maillard F."/>
            <person name="Morin E."/>
            <person name="Murat C."/>
            <person name="Nolan M."/>
            <person name="Ohm R."/>
            <person name="Pangilinan J."/>
            <person name="Pereira M."/>
            <person name="Perotto S."/>
            <person name="Peter M."/>
            <person name="Riley R."/>
            <person name="Sitrit Y."/>
            <person name="Stielow B."/>
            <person name="Szollosi G."/>
            <person name="Zifcakova L."/>
            <person name="Stursova M."/>
            <person name="Spatafora J.W."/>
            <person name="Tedersoo L."/>
            <person name="Vaario L.-M."/>
            <person name="Yamada A."/>
            <person name="Yan M."/>
            <person name="Wang P."/>
            <person name="Xu J."/>
            <person name="Bruns T."/>
            <person name="Baldrian P."/>
            <person name="Vilgalys R."/>
            <person name="Henrissat B."/>
            <person name="Grigoriev I.V."/>
            <person name="Hibbett D."/>
            <person name="Nagy L.G."/>
            <person name="Martin F.M."/>
        </authorList>
    </citation>
    <scope>NUCLEOTIDE SEQUENCE</scope>
    <source>
        <strain evidence="5">Prilba</strain>
    </source>
</reference>
<dbReference type="Pfam" id="PF12763">
    <property type="entry name" value="EH"/>
    <property type="match status" value="2"/>
</dbReference>
<comment type="caution">
    <text evidence="5">The sequence shown here is derived from an EMBL/GenBank/DDBJ whole genome shotgun (WGS) entry which is preliminary data.</text>
</comment>
<dbReference type="PANTHER" id="PTHR11216">
    <property type="entry name" value="EH DOMAIN"/>
    <property type="match status" value="1"/>
</dbReference>
<dbReference type="GO" id="GO:0016197">
    <property type="term" value="P:endosomal transport"/>
    <property type="evidence" value="ECO:0007669"/>
    <property type="project" value="TreeGrafter"/>
</dbReference>
<evidence type="ECO:0000256" key="2">
    <source>
        <dbReference type="SAM" id="MobiDB-lite"/>
    </source>
</evidence>
<feature type="domain" description="EH" evidence="3">
    <location>
        <begin position="504"/>
        <end position="590"/>
    </location>
</feature>
<feature type="region of interest" description="Disordered" evidence="2">
    <location>
        <begin position="367"/>
        <end position="498"/>
    </location>
</feature>
<feature type="compositionally biased region" description="Polar residues" evidence="2">
    <location>
        <begin position="1220"/>
        <end position="1240"/>
    </location>
</feature>
<dbReference type="Proteomes" id="UP000759537">
    <property type="component" value="Unassembled WGS sequence"/>
</dbReference>
<evidence type="ECO:0000259" key="3">
    <source>
        <dbReference type="PROSITE" id="PS50031"/>
    </source>
</evidence>
<dbReference type="Gene3D" id="1.10.238.10">
    <property type="entry name" value="EF-hand"/>
    <property type="match status" value="2"/>
</dbReference>
<protein>
    <submittedName>
        <fullName evidence="5">Uncharacterized protein</fullName>
    </submittedName>
</protein>
<feature type="region of interest" description="Disordered" evidence="2">
    <location>
        <begin position="1154"/>
        <end position="1194"/>
    </location>
</feature>
<dbReference type="Gene3D" id="1.10.287.1490">
    <property type="match status" value="1"/>
</dbReference>
<dbReference type="SMART" id="SM00027">
    <property type="entry name" value="EH"/>
    <property type="match status" value="2"/>
</dbReference>
<dbReference type="SUPFAM" id="SSF47473">
    <property type="entry name" value="EF-hand"/>
    <property type="match status" value="2"/>
</dbReference>
<accession>A0A9P5MUY8</accession>
<dbReference type="EMBL" id="WHVB01000010">
    <property type="protein sequence ID" value="KAF8479252.1"/>
    <property type="molecule type" value="Genomic_DNA"/>
</dbReference>
<dbReference type="GO" id="GO:0005886">
    <property type="term" value="C:plasma membrane"/>
    <property type="evidence" value="ECO:0007669"/>
    <property type="project" value="TreeGrafter"/>
</dbReference>
<feature type="region of interest" description="Disordered" evidence="2">
    <location>
        <begin position="1220"/>
        <end position="1460"/>
    </location>
</feature>
<sequence length="1460" mass="158376">MPVEEPFDIYQEQLASLYHGLALWRPKPVENIYDQVSIGDVGYISEGVFIRMFNVTLPWNNESNRRLGEPERYDSLTFTGIVRETFGKVDYHSRRVSREENAGNTRASSPEQAEGVTYRCKGRGALLLLPQGGHREIVIHRKVFEKYIRSHVVSWFNWSRDIGLPVERMEDLVFVYGCTLATSWAAAAFDDYTADAQVSLASRALDNGGTSFHWSNIRGTVKYHDSCQLDANGPHTRKNQCVFIKYFRAKHILFWTRHLRAAAEPLPDDPDSSQENKIQVTQVSDVSNYRDPLIGVLDYIVEKRLDDKDDIDKDDVAITQHDDLKLIKDVEVLSADAVEQFLHENKVPLFVTDGAVMLRHPLREVYEHEESERRTSYGATTSSRTSSISLTQSPVPVSTFPTSNPVRGSTSPRDTPVSPPHGTPPVSSPPRVSPPKGRTYTSSSKESGKEQGRHSKLSISRPLVEAGPLTVTDGFPSSEARRAVGTSPKSPGSSRFPPLLTAQDKAKFTQYFSKCSPVNGEKAREVFVKSKLSVEQLSQIWNLSDTQNRGSLDAADFIVAMYLIRASMSGQFPFILTTLPPGLYEMASGQTLPGSAVALDTTGNSGSFSPGLPGSFPQNSGSGMIQAQLTGKPLQPQYSGRPLQPQFTSQVAQNQTSFSQPVWDVTPTENVIADKHFDGLDTQKRGYIESDVAVPFMLRSKLPGDVLASIWDLADLNNDGRITRDGFAVAFHLIRGKLNGKEIPTILPASLMPPSMRVVAVPTASPFQQPPSDLLNDLLWEDSPVTSHLQSTILQPQRIVHSRFSAISATQTWGQCTFASNKDLLDDDDDGAGAGASRAERNNVEATVQNQGAQLSTLQTQLGSAKAAYGAESRLLATLHERFSNQSSEIQKVKEELIRAESELSAIRLERAEVEQNLLHDKGEIRNLQRKMTETGSTIEVVKAEIEKAQKEAKQQKGLLVIARKQLATREAERAKISQELQEAVAEVEEVTREREMTETELLKELTVMNTSNGLPFAPSPSLSRDSVPFSAAQPHPGEPGSPSFVSGSLTAKRGNPFAAGSDRQLLFHHSSVPNEGTTTDNPFTFDQAFGDEEARPGPDVEEPSTGPKRNVQPSTGKIVAEPRIVVNEEVSELSSDHDLFIAPQTSALDALGASGITSAAGPDTLKLPSPDATSPAPSTDRPPEAHTDINSQLKAGAVKEAVFPPVVAVGAAAEAQSTNPFSFHPAKNNSPFPASTSPFAVSPPEPPKVATSSNFDKAFGDFPGTAPTAGRDQFDTKAEPSASSLPASTSVSSSGSSAFPPAPTSSGIVKPLISPVRETGFENAFRPQRRKSSSARPMSVVDHLPVLPPVPESHSFSFGQAFSSDVSSSAPVTTAAHTTPSQLPPVPDAPNRSFDDAVADAQTDSGFESSPSSRTPSGDSFTSSSKKSGKIRGRYSNFSIRLPFGKKKKTQDSLPPPPS</sequence>
<feature type="region of interest" description="Disordered" evidence="2">
    <location>
        <begin position="1071"/>
        <end position="1121"/>
    </location>
</feature>
<dbReference type="InterPro" id="IPR000261">
    <property type="entry name" value="EH_dom"/>
</dbReference>
<dbReference type="InterPro" id="IPR011992">
    <property type="entry name" value="EF-hand-dom_pair"/>
</dbReference>
<feature type="domain" description="EH" evidence="3">
    <location>
        <begin position="669"/>
        <end position="758"/>
    </location>
</feature>
<feature type="compositionally biased region" description="Low complexity" evidence="2">
    <location>
        <begin position="1169"/>
        <end position="1180"/>
    </location>
</feature>